<accession>A0A0L0CDF9</accession>
<dbReference type="InterPro" id="IPR051314">
    <property type="entry name" value="AAA_ATPase_RarA/MGS1/WRNIP1"/>
</dbReference>
<dbReference type="PANTHER" id="PTHR13779:SF7">
    <property type="entry name" value="ATPASE WRNIP1"/>
    <property type="match status" value="1"/>
</dbReference>
<dbReference type="InterPro" id="IPR027417">
    <property type="entry name" value="P-loop_NTPase"/>
</dbReference>
<protein>
    <recommendedName>
        <fullName evidence="1">AAA+ ATPase domain-containing protein</fullName>
    </recommendedName>
</protein>
<feature type="non-terminal residue" evidence="2">
    <location>
        <position position="158"/>
    </location>
</feature>
<reference evidence="2 3" key="1">
    <citation type="journal article" date="2015" name="Nat. Commun.">
        <title>Lucilia cuprina genome unlocks parasitic fly biology to underpin future interventions.</title>
        <authorList>
            <person name="Anstead C.A."/>
            <person name="Korhonen P.K."/>
            <person name="Young N.D."/>
            <person name="Hall R.S."/>
            <person name="Jex A.R."/>
            <person name="Murali S.C."/>
            <person name="Hughes D.S."/>
            <person name="Lee S.F."/>
            <person name="Perry T."/>
            <person name="Stroehlein A.J."/>
            <person name="Ansell B.R."/>
            <person name="Breugelmans B."/>
            <person name="Hofmann A."/>
            <person name="Qu J."/>
            <person name="Dugan S."/>
            <person name="Lee S.L."/>
            <person name="Chao H."/>
            <person name="Dinh H."/>
            <person name="Han Y."/>
            <person name="Doddapaneni H.V."/>
            <person name="Worley K.C."/>
            <person name="Muzny D.M."/>
            <person name="Ioannidis P."/>
            <person name="Waterhouse R.M."/>
            <person name="Zdobnov E.M."/>
            <person name="James P.J."/>
            <person name="Bagnall N.H."/>
            <person name="Kotze A.C."/>
            <person name="Gibbs R.A."/>
            <person name="Richards S."/>
            <person name="Batterham P."/>
            <person name="Gasser R.B."/>
        </authorList>
    </citation>
    <scope>NUCLEOTIDE SEQUENCE [LARGE SCALE GENOMIC DNA]</scope>
    <source>
        <strain evidence="2 3">LS</strain>
        <tissue evidence="2">Full body</tissue>
    </source>
</reference>
<evidence type="ECO:0000259" key="1">
    <source>
        <dbReference type="SMART" id="SM00382"/>
    </source>
</evidence>
<dbReference type="SUPFAM" id="SSF52540">
    <property type="entry name" value="P-loop containing nucleoside triphosphate hydrolases"/>
    <property type="match status" value="1"/>
</dbReference>
<dbReference type="AlphaFoldDB" id="A0A0L0CDF9"/>
<feature type="domain" description="AAA+ ATPase" evidence="1">
    <location>
        <begin position="18"/>
        <end position="135"/>
    </location>
</feature>
<dbReference type="InterPro" id="IPR003593">
    <property type="entry name" value="AAA+_ATPase"/>
</dbReference>
<dbReference type="Gene3D" id="3.40.50.300">
    <property type="entry name" value="P-loop containing nucleotide triphosphate hydrolases"/>
    <property type="match status" value="1"/>
</dbReference>
<evidence type="ECO:0000313" key="3">
    <source>
        <dbReference type="Proteomes" id="UP000037069"/>
    </source>
</evidence>
<dbReference type="Pfam" id="PF00004">
    <property type="entry name" value="AAA"/>
    <property type="match status" value="1"/>
</dbReference>
<keyword evidence="3" id="KW-1185">Reference proteome</keyword>
<dbReference type="GO" id="GO:0005634">
    <property type="term" value="C:nucleus"/>
    <property type="evidence" value="ECO:0007669"/>
    <property type="project" value="TreeGrafter"/>
</dbReference>
<dbReference type="CDD" id="cd00009">
    <property type="entry name" value="AAA"/>
    <property type="match status" value="1"/>
</dbReference>
<organism evidence="2 3">
    <name type="scientific">Lucilia cuprina</name>
    <name type="common">Green bottle fly</name>
    <name type="synonym">Australian sheep blowfly</name>
    <dbReference type="NCBI Taxonomy" id="7375"/>
    <lineage>
        <taxon>Eukaryota</taxon>
        <taxon>Metazoa</taxon>
        <taxon>Ecdysozoa</taxon>
        <taxon>Arthropoda</taxon>
        <taxon>Hexapoda</taxon>
        <taxon>Insecta</taxon>
        <taxon>Pterygota</taxon>
        <taxon>Neoptera</taxon>
        <taxon>Endopterygota</taxon>
        <taxon>Diptera</taxon>
        <taxon>Brachycera</taxon>
        <taxon>Muscomorpha</taxon>
        <taxon>Oestroidea</taxon>
        <taxon>Calliphoridae</taxon>
        <taxon>Luciliinae</taxon>
        <taxon>Lucilia</taxon>
    </lineage>
</organism>
<dbReference type="SMART" id="SM00382">
    <property type="entry name" value="AAA"/>
    <property type="match status" value="1"/>
</dbReference>
<dbReference type="GO" id="GO:0008047">
    <property type="term" value="F:enzyme activator activity"/>
    <property type="evidence" value="ECO:0007669"/>
    <property type="project" value="TreeGrafter"/>
</dbReference>
<sequence>MGPQGILRQIIDHGDVQKLPSMILWGPSGVGKTTLARVIAHKLNAKFVELSAPSASANEVKKLIQDARKEWQLLHRRTILFLDEIHRFTRTQQDSLLAGVEKGDIVLIGATTENPSFKLTGALLSRTRVFVLQPLTKQELETVIKRAGPDTNPQIIEM</sequence>
<dbReference type="EMBL" id="JRES01000546">
    <property type="protein sequence ID" value="KNC30281.1"/>
    <property type="molecule type" value="Genomic_DNA"/>
</dbReference>
<name>A0A0L0CDF9_LUCCU</name>
<proteinExistence type="predicted"/>
<dbReference type="InterPro" id="IPR003959">
    <property type="entry name" value="ATPase_AAA_core"/>
</dbReference>
<dbReference type="GO" id="GO:0006261">
    <property type="term" value="P:DNA-templated DNA replication"/>
    <property type="evidence" value="ECO:0007669"/>
    <property type="project" value="TreeGrafter"/>
</dbReference>
<dbReference type="PANTHER" id="PTHR13779">
    <property type="entry name" value="WERNER HELICASE-INTERACTING PROTEIN 1 FAMILY MEMBER"/>
    <property type="match status" value="1"/>
</dbReference>
<dbReference type="GO" id="GO:0016887">
    <property type="term" value="F:ATP hydrolysis activity"/>
    <property type="evidence" value="ECO:0007669"/>
    <property type="project" value="InterPro"/>
</dbReference>
<dbReference type="GO" id="GO:0005524">
    <property type="term" value="F:ATP binding"/>
    <property type="evidence" value="ECO:0007669"/>
    <property type="project" value="InterPro"/>
</dbReference>
<dbReference type="OMA" id="EPLATRM"/>
<dbReference type="GO" id="GO:0000731">
    <property type="term" value="P:DNA synthesis involved in DNA repair"/>
    <property type="evidence" value="ECO:0007669"/>
    <property type="project" value="TreeGrafter"/>
</dbReference>
<comment type="caution">
    <text evidence="2">The sequence shown here is derived from an EMBL/GenBank/DDBJ whole genome shotgun (WGS) entry which is preliminary data.</text>
</comment>
<gene>
    <name evidence="2" type="ORF">FF38_07491</name>
</gene>
<dbReference type="STRING" id="7375.A0A0L0CDF9"/>
<evidence type="ECO:0000313" key="2">
    <source>
        <dbReference type="EMBL" id="KNC30281.1"/>
    </source>
</evidence>
<dbReference type="GO" id="GO:0017116">
    <property type="term" value="F:single-stranded DNA helicase activity"/>
    <property type="evidence" value="ECO:0007669"/>
    <property type="project" value="TreeGrafter"/>
</dbReference>
<dbReference type="Proteomes" id="UP000037069">
    <property type="component" value="Unassembled WGS sequence"/>
</dbReference>